<evidence type="ECO:0000313" key="2">
    <source>
        <dbReference type="EMBL" id="CAE7062429.1"/>
    </source>
</evidence>
<dbReference type="Proteomes" id="UP000663850">
    <property type="component" value="Unassembled WGS sequence"/>
</dbReference>
<dbReference type="SUPFAM" id="SSF52047">
    <property type="entry name" value="RNI-like"/>
    <property type="match status" value="1"/>
</dbReference>
<dbReference type="Proteomes" id="UP000663827">
    <property type="component" value="Unassembled WGS sequence"/>
</dbReference>
<accession>A0A8H3GX80</accession>
<dbReference type="Gene3D" id="3.80.10.10">
    <property type="entry name" value="Ribonuclease Inhibitor"/>
    <property type="match status" value="1"/>
</dbReference>
<sequence>MLPIAAVQLWEDLGQQLEKTLATYLDACITLETLNLNGSSAVNDLFVRIHQRLASFHFLLSRPLALSRSSITRARNNLIAPACRLPDEILSEILSLTLYSITINEPRQLPYKDAVRLHYQRLHSFLGVCSTWRRVAIASGRFWSLVPLIENLSNRLVLNAARLSIERASNHRLCLAAQLGKFRPDIQDFIGTTFSQQGPRFHSINLYSESVKPIRQALALIVNTDQNRPIESLSLYRANSIDGIINPPPGQLELVKLFPGRPSSSKIFKIFTQSLRVLRVCGMSFPFEGVPLSSLTELRLQNLSLGENYALPIFLQGLGSAYQLRTLELITVLTNPDGGGLFNDIEVIIPNLKHLYLEDLNHDSLKFILRSVTPGSHTVTVNWTYRCWTVQEVNGSVSHPPQSLEVSHLKIDTLMLRNRTGSELSSQLIQSILEAMPSITTLYLDSFRLDLESLYGLISARIQTAQHPTMGIQELGIDPPRFPELKNLYISRSHCHDEELEVLDCLPRIAINHPLQELGIGIGVECNCGGSYIGTPSPRGDLELKMGMIWSSLENLVPRVIRLAEKASEMPPITELESHIWSLCDY</sequence>
<comment type="caution">
    <text evidence="1">The sequence shown here is derived from an EMBL/GenBank/DDBJ whole genome shotgun (WGS) entry which is preliminary data.</text>
</comment>
<evidence type="ECO:0000313" key="1">
    <source>
        <dbReference type="EMBL" id="CAE6470756.1"/>
    </source>
</evidence>
<name>A0A8H3GX80_9AGAM</name>
<evidence type="ECO:0008006" key="4">
    <source>
        <dbReference type="Google" id="ProtNLM"/>
    </source>
</evidence>
<proteinExistence type="predicted"/>
<protein>
    <recommendedName>
        <fullName evidence="4">F-box domain-containing protein</fullName>
    </recommendedName>
</protein>
<dbReference type="AlphaFoldDB" id="A0A8H3GX80"/>
<dbReference type="EMBL" id="CAJNJQ010000193">
    <property type="protein sequence ID" value="CAE7062429.1"/>
    <property type="molecule type" value="Genomic_DNA"/>
</dbReference>
<reference evidence="1" key="1">
    <citation type="submission" date="2021-01" db="EMBL/GenBank/DDBJ databases">
        <authorList>
            <person name="Kaushik A."/>
        </authorList>
    </citation>
    <scope>NUCLEOTIDE SEQUENCE</scope>
    <source>
        <strain evidence="2">AG5</strain>
        <strain evidence="1">Type strain: AG8-Rh-89/</strain>
    </source>
</reference>
<dbReference type="EMBL" id="CAJMWZ010003173">
    <property type="protein sequence ID" value="CAE6470756.1"/>
    <property type="molecule type" value="Genomic_DNA"/>
</dbReference>
<evidence type="ECO:0000313" key="3">
    <source>
        <dbReference type="Proteomes" id="UP000663850"/>
    </source>
</evidence>
<organism evidence="1 3">
    <name type="scientific">Rhizoctonia solani</name>
    <dbReference type="NCBI Taxonomy" id="456999"/>
    <lineage>
        <taxon>Eukaryota</taxon>
        <taxon>Fungi</taxon>
        <taxon>Dikarya</taxon>
        <taxon>Basidiomycota</taxon>
        <taxon>Agaricomycotina</taxon>
        <taxon>Agaricomycetes</taxon>
        <taxon>Cantharellales</taxon>
        <taxon>Ceratobasidiaceae</taxon>
        <taxon>Rhizoctonia</taxon>
    </lineage>
</organism>
<gene>
    <name evidence="1" type="ORF">RDB_LOCUS62407</name>
    <name evidence="2" type="ORF">RDB_LOCUS8865</name>
</gene>
<dbReference type="InterPro" id="IPR032675">
    <property type="entry name" value="LRR_dom_sf"/>
</dbReference>